<evidence type="ECO:0000313" key="3">
    <source>
        <dbReference type="Proteomes" id="UP000604825"/>
    </source>
</evidence>
<dbReference type="InterPro" id="IPR011676">
    <property type="entry name" value="DUF1618"/>
</dbReference>
<dbReference type="PANTHER" id="PTHR33086:SF52">
    <property type="entry name" value="OS09G0128900 PROTEIN"/>
    <property type="match status" value="1"/>
</dbReference>
<reference evidence="2" key="1">
    <citation type="submission" date="2020-10" db="EMBL/GenBank/DDBJ databases">
        <authorList>
            <person name="Han B."/>
            <person name="Lu T."/>
            <person name="Zhao Q."/>
            <person name="Huang X."/>
            <person name="Zhao Y."/>
        </authorList>
    </citation>
    <scope>NUCLEOTIDE SEQUENCE</scope>
</reference>
<keyword evidence="3" id="KW-1185">Reference proteome</keyword>
<dbReference type="Pfam" id="PF07762">
    <property type="entry name" value="DUF1618"/>
    <property type="match status" value="1"/>
</dbReference>
<dbReference type="OrthoDB" id="686315at2759"/>
<dbReference type="Proteomes" id="UP000604825">
    <property type="component" value="Unassembled WGS sequence"/>
</dbReference>
<feature type="domain" description="DUF1618" evidence="1">
    <location>
        <begin position="246"/>
        <end position="372"/>
    </location>
</feature>
<organism evidence="2 3">
    <name type="scientific">Miscanthus lutarioriparius</name>
    <dbReference type="NCBI Taxonomy" id="422564"/>
    <lineage>
        <taxon>Eukaryota</taxon>
        <taxon>Viridiplantae</taxon>
        <taxon>Streptophyta</taxon>
        <taxon>Embryophyta</taxon>
        <taxon>Tracheophyta</taxon>
        <taxon>Spermatophyta</taxon>
        <taxon>Magnoliopsida</taxon>
        <taxon>Liliopsida</taxon>
        <taxon>Poales</taxon>
        <taxon>Poaceae</taxon>
        <taxon>PACMAD clade</taxon>
        <taxon>Panicoideae</taxon>
        <taxon>Andropogonodae</taxon>
        <taxon>Andropogoneae</taxon>
        <taxon>Saccharinae</taxon>
        <taxon>Miscanthus</taxon>
    </lineage>
</organism>
<dbReference type="EMBL" id="CAJGYO010000019">
    <property type="protein sequence ID" value="CAD6338399.1"/>
    <property type="molecule type" value="Genomic_DNA"/>
</dbReference>
<evidence type="ECO:0000313" key="2">
    <source>
        <dbReference type="EMBL" id="CAD6338399.1"/>
    </source>
</evidence>
<accession>A0A811S7A1</accession>
<dbReference type="PANTHER" id="PTHR33086">
    <property type="entry name" value="OS05G0468200 PROTEIN-RELATED"/>
    <property type="match status" value="1"/>
</dbReference>
<proteinExistence type="predicted"/>
<comment type="caution">
    <text evidence="2">The sequence shown here is derived from an EMBL/GenBank/DDBJ whole genome shotgun (WGS) entry which is preliminary data.</text>
</comment>
<sequence>MEVLVDRYVRVTHELKEMIQEMGAQPLDLRVASVLKALPPCSSTRQRDAQEQSVLDAEMRRYRAEVEEPAFAILRERKASGSSGSRMHKEPVTFSPSGNYPEVLDGIDLRLPAELPAPPGVTPLTLAISWPPGHHLRSYPMTGFISSCHDGYLALHFGNYLSGLSSTGCYLVIDTCANSIAIIPPLPPSCFTTTPSPTAALDPGSASASYDTRADMGYTSSSSSTSAAVKTTTSAASQTRQLCSCGGILVCNGIHRLADGSADDDCLVFHFIPLPEECTITPDRRSKAEHSRSMSPVDPQHMVFVCMDDKAMLTTWRLRFPLTTQDWFWEKGQPLCIPDLLDKLPIAKGDPKLQRLTPRCPVISWKQPDVIYIFVTEFEYKDEHKKWEIQGYYEFSANIQNGLLSVFEFPPSGSQPFPHARICATHMRATS</sequence>
<evidence type="ECO:0000259" key="1">
    <source>
        <dbReference type="Pfam" id="PF07762"/>
    </source>
</evidence>
<name>A0A811S7A1_9POAL</name>
<dbReference type="AlphaFoldDB" id="A0A811S7A1"/>
<gene>
    <name evidence="2" type="ORF">NCGR_LOCUS62497</name>
</gene>
<protein>
    <recommendedName>
        <fullName evidence="1">DUF1618 domain-containing protein</fullName>
    </recommendedName>
</protein>